<keyword evidence="1" id="KW-0802">TPR repeat</keyword>
<sequence length="579" mass="63605">MKPGKSRALQPVALPKALLPDPDSLLHHIDRAVMTTEYARASQDLTNMPPGPPIFNIHPKTSQGNSKDSSESVRKARRFLQGSLVEDFLQKVTTAHTERRTGRSRRSSKHILSAASGPELTNSEPRTSGLKYNSASGNLKILQSGALGDGDRRWVSEARNSGVESPSSPQVSHAVPVSRFSPLAQEIQPERPITPKFSFFQPARHSSKFKAFTGPSHDSGSEYDFLEGERTSSASSTATGSPVERMRSIVFTNPLDFSTLLPGKSDTDEKLDSPSEVTVKYDAVVADQAYRAGSAAMEEGDMAQAIVLLRLACKKCPRNRPSALVKIEKLITAAAQQLEMQEASRNTVDAVEYVEQEPNAAEVERHNVPMKVLAVGDMLKADEAYRAGVAALEAGEPEKALEHLEKALAACPEDRRNAATKIQTLIDQAHFELRMRCDKLRTGQTLSQPRLLGWVHHGVVVCVDKPKFDVKEETLCTSKKRKMFETLFESGRVHMVLSRSERRLQQSFLEWMRSSKDQAKLPDDIDNMRDSCVGGEVTNFLPGTVVFSEKSSETNKTPLKGLERGALKVFSSTGIAALA</sequence>
<evidence type="ECO:0000256" key="2">
    <source>
        <dbReference type="SAM" id="MobiDB-lite"/>
    </source>
</evidence>
<comment type="caution">
    <text evidence="3">The sequence shown here is derived from an EMBL/GenBank/DDBJ whole genome shotgun (WGS) entry which is preliminary data.</text>
</comment>
<dbReference type="InterPro" id="IPR019734">
    <property type="entry name" value="TPR_rpt"/>
</dbReference>
<gene>
    <name evidence="3" type="ORF">AXG93_3678s1000</name>
</gene>
<evidence type="ECO:0000313" key="3">
    <source>
        <dbReference type="EMBL" id="OAE29093.1"/>
    </source>
</evidence>
<accession>A0A176W8W2</accession>
<dbReference type="SMART" id="SM00028">
    <property type="entry name" value="TPR"/>
    <property type="match status" value="2"/>
</dbReference>
<dbReference type="InterPro" id="IPR011990">
    <property type="entry name" value="TPR-like_helical_dom_sf"/>
</dbReference>
<feature type="region of interest" description="Disordered" evidence="2">
    <location>
        <begin position="94"/>
        <end position="132"/>
    </location>
</feature>
<organism evidence="3 4">
    <name type="scientific">Marchantia polymorpha subsp. ruderalis</name>
    <dbReference type="NCBI Taxonomy" id="1480154"/>
    <lineage>
        <taxon>Eukaryota</taxon>
        <taxon>Viridiplantae</taxon>
        <taxon>Streptophyta</taxon>
        <taxon>Embryophyta</taxon>
        <taxon>Marchantiophyta</taxon>
        <taxon>Marchantiopsida</taxon>
        <taxon>Marchantiidae</taxon>
        <taxon>Marchantiales</taxon>
        <taxon>Marchantiaceae</taxon>
        <taxon>Marchantia</taxon>
    </lineage>
</organism>
<dbReference type="AlphaFoldDB" id="A0A176W8W2"/>
<reference evidence="3" key="1">
    <citation type="submission" date="2016-03" db="EMBL/GenBank/DDBJ databases">
        <title>Mechanisms controlling the formation of the plant cell surface in tip-growing cells are functionally conserved among land plants.</title>
        <authorList>
            <person name="Honkanen S."/>
            <person name="Jones V.A."/>
            <person name="Morieri G."/>
            <person name="Champion C."/>
            <person name="Hetherington A.J."/>
            <person name="Kelly S."/>
            <person name="Saint-Marcoux D."/>
            <person name="Proust H."/>
            <person name="Prescott H."/>
            <person name="Dolan L."/>
        </authorList>
    </citation>
    <scope>NUCLEOTIDE SEQUENCE [LARGE SCALE GENOMIC DNA]</scope>
    <source>
        <tissue evidence="3">Whole gametophyte</tissue>
    </source>
</reference>
<dbReference type="SUPFAM" id="SSF48452">
    <property type="entry name" value="TPR-like"/>
    <property type="match status" value="1"/>
</dbReference>
<dbReference type="PROSITE" id="PS50005">
    <property type="entry name" value="TPR"/>
    <property type="match status" value="1"/>
</dbReference>
<name>A0A176W8W2_MARPO</name>
<dbReference type="EMBL" id="LVLJ01001522">
    <property type="protein sequence ID" value="OAE29093.1"/>
    <property type="molecule type" value="Genomic_DNA"/>
</dbReference>
<evidence type="ECO:0000256" key="1">
    <source>
        <dbReference type="PROSITE-ProRule" id="PRU00339"/>
    </source>
</evidence>
<dbReference type="Gene3D" id="1.25.40.10">
    <property type="entry name" value="Tetratricopeptide repeat domain"/>
    <property type="match status" value="1"/>
</dbReference>
<feature type="repeat" description="TPR" evidence="1">
    <location>
        <begin position="381"/>
        <end position="414"/>
    </location>
</feature>
<evidence type="ECO:0000313" key="4">
    <source>
        <dbReference type="Proteomes" id="UP000077202"/>
    </source>
</evidence>
<keyword evidence="4" id="KW-1185">Reference proteome</keyword>
<dbReference type="Proteomes" id="UP000077202">
    <property type="component" value="Unassembled WGS sequence"/>
</dbReference>
<protein>
    <submittedName>
        <fullName evidence="3">Uncharacterized protein</fullName>
    </submittedName>
</protein>
<feature type="compositionally biased region" description="Polar residues" evidence="2">
    <location>
        <begin position="119"/>
        <end position="132"/>
    </location>
</feature>
<proteinExistence type="predicted"/>